<dbReference type="Gene3D" id="1.20.120.1240">
    <property type="entry name" value="Dynamin, middle domain"/>
    <property type="match status" value="1"/>
</dbReference>
<dbReference type="InterPro" id="IPR027417">
    <property type="entry name" value="P-loop_NTPase"/>
</dbReference>
<dbReference type="Proteomes" id="UP000663864">
    <property type="component" value="Unassembled WGS sequence"/>
</dbReference>
<name>A0A815M2G6_9BILA</name>
<feature type="non-terminal residue" evidence="1">
    <location>
        <position position="1"/>
    </location>
</feature>
<organism evidence="1 2">
    <name type="scientific">Rotaria sordida</name>
    <dbReference type="NCBI Taxonomy" id="392033"/>
    <lineage>
        <taxon>Eukaryota</taxon>
        <taxon>Metazoa</taxon>
        <taxon>Spiralia</taxon>
        <taxon>Gnathifera</taxon>
        <taxon>Rotifera</taxon>
        <taxon>Eurotatoria</taxon>
        <taxon>Bdelloidea</taxon>
        <taxon>Philodinida</taxon>
        <taxon>Philodinidae</taxon>
        <taxon>Rotaria</taxon>
    </lineage>
</organism>
<reference evidence="1" key="1">
    <citation type="submission" date="2021-02" db="EMBL/GenBank/DDBJ databases">
        <authorList>
            <person name="Nowell W R."/>
        </authorList>
    </citation>
    <scope>NUCLEOTIDE SEQUENCE</scope>
</reference>
<sequence length="369" mass="44030">MIHNTLKDERQLITVSKIDKYDKGIRDKFQGIGPGSMALKLGCIAMLNRTQEEIEQNISFDEIQRHEQEFFRTNKKHLKMYRNDILGPLYTDLIKKYREIINARVNGVYDNEMQLKIEEPIFTTTNLSRTTSITQTSNDRFDEQIAFQLYNRQRECRDKLHNSFTDFFSTEYQRMVLKLLEENAGVALRNFSLFSIIERLYHAEQNKFRKPCEDLIESYSEYSKRVFIKILNQIFAEETSYKHQIIHKLTDILEIEQRVFTLNHYYMDTVNKIKKKYQEYEDSLKSNKFHFYKSNINILTINFLYVNSLSNKHQVPLDIQITMSAYCRFVEKSIVDQIFQLCYYWFITQCALVLDSKLSSAFTSVVLFE</sequence>
<accession>A0A815M2G6</accession>
<proteinExistence type="predicted"/>
<dbReference type="AlphaFoldDB" id="A0A815M2G6"/>
<gene>
    <name evidence="1" type="ORF">ZHD862_LOCUS33569</name>
</gene>
<protein>
    <submittedName>
        <fullName evidence="1">Uncharacterized protein</fullName>
    </submittedName>
</protein>
<dbReference type="Gene3D" id="3.40.50.300">
    <property type="entry name" value="P-loop containing nucleotide triphosphate hydrolases"/>
    <property type="match status" value="1"/>
</dbReference>
<dbReference type="EMBL" id="CAJNOT010004026">
    <property type="protein sequence ID" value="CAF1412028.1"/>
    <property type="molecule type" value="Genomic_DNA"/>
</dbReference>
<evidence type="ECO:0000313" key="2">
    <source>
        <dbReference type="Proteomes" id="UP000663864"/>
    </source>
</evidence>
<evidence type="ECO:0000313" key="1">
    <source>
        <dbReference type="EMBL" id="CAF1412028.1"/>
    </source>
</evidence>
<comment type="caution">
    <text evidence="1">The sequence shown here is derived from an EMBL/GenBank/DDBJ whole genome shotgun (WGS) entry which is preliminary data.</text>
</comment>